<keyword evidence="10" id="KW-1185">Reference proteome</keyword>
<keyword evidence="6" id="KW-1015">Disulfide bond</keyword>
<sequence length="287" mass="30385">MKFEITILIAFLASGPPLCSAWGNMGHEAVAYIATNFVTTPTKTYFQNILGDTTTDYLAAVATYADTYRYTTAGLYSKPYHFIDANDSPPSSCSVEYSRDCGSEGCVVSAIKNYTSRVQSGTLSAANVAQAAKFVGDIHQPLHDENLDVGGNDITVTFDGTSTNLHHIWDTNMPEKYAGGSTIAVAKTFAATLTTAIKTGKYESDKAGWLTGIDITDPVSTAMVWASDANSFVCSTVMPNGVSAVEGVDLGGAYYTAAIPIVEEQIAKAGYRLAAWLNLIATGSTGL</sequence>
<evidence type="ECO:0000256" key="4">
    <source>
        <dbReference type="ARBA" id="ARBA00022759"/>
    </source>
</evidence>
<keyword evidence="4" id="KW-0255">Endonuclease</keyword>
<evidence type="ECO:0000256" key="8">
    <source>
        <dbReference type="SAM" id="SignalP"/>
    </source>
</evidence>
<evidence type="ECO:0000313" key="9">
    <source>
        <dbReference type="EMBL" id="PMD62413.1"/>
    </source>
</evidence>
<dbReference type="GO" id="GO:0004519">
    <property type="term" value="F:endonuclease activity"/>
    <property type="evidence" value="ECO:0007669"/>
    <property type="project" value="UniProtKB-KW"/>
</dbReference>
<dbReference type="EMBL" id="KZ613783">
    <property type="protein sequence ID" value="PMD62413.1"/>
    <property type="molecule type" value="Genomic_DNA"/>
</dbReference>
<evidence type="ECO:0000256" key="6">
    <source>
        <dbReference type="ARBA" id="ARBA00023157"/>
    </source>
</evidence>
<dbReference type="FunFam" id="1.10.575.10:FF:000004">
    <property type="entry name" value="Nuclease S1"/>
    <property type="match status" value="1"/>
</dbReference>
<protein>
    <submittedName>
        <fullName evidence="9">S1/P1 nuclease</fullName>
    </submittedName>
</protein>
<dbReference type="PANTHER" id="PTHR33146">
    <property type="entry name" value="ENDONUCLEASE 4"/>
    <property type="match status" value="1"/>
</dbReference>
<dbReference type="InParanoid" id="A0A2J6THC2"/>
<dbReference type="AlphaFoldDB" id="A0A2J6THC2"/>
<dbReference type="Gene3D" id="1.10.575.10">
    <property type="entry name" value="P1 Nuclease"/>
    <property type="match status" value="1"/>
</dbReference>
<evidence type="ECO:0000256" key="2">
    <source>
        <dbReference type="ARBA" id="ARBA00022722"/>
    </source>
</evidence>
<gene>
    <name evidence="9" type="ORF">K444DRAFT_651527</name>
</gene>
<accession>A0A2J6THC2</accession>
<organism evidence="9 10">
    <name type="scientific">Hyaloscypha bicolor E</name>
    <dbReference type="NCBI Taxonomy" id="1095630"/>
    <lineage>
        <taxon>Eukaryota</taxon>
        <taxon>Fungi</taxon>
        <taxon>Dikarya</taxon>
        <taxon>Ascomycota</taxon>
        <taxon>Pezizomycotina</taxon>
        <taxon>Leotiomycetes</taxon>
        <taxon>Helotiales</taxon>
        <taxon>Hyaloscyphaceae</taxon>
        <taxon>Hyaloscypha</taxon>
        <taxon>Hyaloscypha bicolor</taxon>
    </lineage>
</organism>
<keyword evidence="7" id="KW-0325">Glycoprotein</keyword>
<dbReference type="PANTHER" id="PTHR33146:SF26">
    <property type="entry name" value="ENDONUCLEASE 4"/>
    <property type="match status" value="1"/>
</dbReference>
<dbReference type="GO" id="GO:0016788">
    <property type="term" value="F:hydrolase activity, acting on ester bonds"/>
    <property type="evidence" value="ECO:0007669"/>
    <property type="project" value="InterPro"/>
</dbReference>
<dbReference type="CDD" id="cd11010">
    <property type="entry name" value="S1-P1_nuclease"/>
    <property type="match status" value="1"/>
</dbReference>
<name>A0A2J6THC2_9HELO</name>
<reference evidence="9 10" key="1">
    <citation type="submission" date="2016-04" db="EMBL/GenBank/DDBJ databases">
        <title>A degradative enzymes factory behind the ericoid mycorrhizal symbiosis.</title>
        <authorList>
            <consortium name="DOE Joint Genome Institute"/>
            <person name="Martino E."/>
            <person name="Morin E."/>
            <person name="Grelet G."/>
            <person name="Kuo A."/>
            <person name="Kohler A."/>
            <person name="Daghino S."/>
            <person name="Barry K."/>
            <person name="Choi C."/>
            <person name="Cichocki N."/>
            <person name="Clum A."/>
            <person name="Copeland A."/>
            <person name="Hainaut M."/>
            <person name="Haridas S."/>
            <person name="Labutti K."/>
            <person name="Lindquist E."/>
            <person name="Lipzen A."/>
            <person name="Khouja H.-R."/>
            <person name="Murat C."/>
            <person name="Ohm R."/>
            <person name="Olson A."/>
            <person name="Spatafora J."/>
            <person name="Veneault-Fourrey C."/>
            <person name="Henrissat B."/>
            <person name="Grigoriev I."/>
            <person name="Martin F."/>
            <person name="Perotto S."/>
        </authorList>
    </citation>
    <scope>NUCLEOTIDE SEQUENCE [LARGE SCALE GENOMIC DNA]</scope>
    <source>
        <strain evidence="9 10">E</strain>
    </source>
</reference>
<keyword evidence="3" id="KW-0479">Metal-binding</keyword>
<dbReference type="Pfam" id="PF02265">
    <property type="entry name" value="S1-P1_nuclease"/>
    <property type="match status" value="1"/>
</dbReference>
<dbReference type="STRING" id="1095630.A0A2J6THC2"/>
<dbReference type="OrthoDB" id="441446at2759"/>
<dbReference type="GO" id="GO:0046872">
    <property type="term" value="F:metal ion binding"/>
    <property type="evidence" value="ECO:0007669"/>
    <property type="project" value="UniProtKB-KW"/>
</dbReference>
<dbReference type="RefSeq" id="XP_024739317.1">
    <property type="nucleotide sequence ID" value="XM_024885713.1"/>
</dbReference>
<evidence type="ECO:0000256" key="3">
    <source>
        <dbReference type="ARBA" id="ARBA00022723"/>
    </source>
</evidence>
<dbReference type="InterPro" id="IPR003154">
    <property type="entry name" value="S1/P1nuclease"/>
</dbReference>
<feature type="signal peptide" evidence="8">
    <location>
        <begin position="1"/>
        <end position="21"/>
    </location>
</feature>
<feature type="chain" id="PRO_5014445945" evidence="8">
    <location>
        <begin position="22"/>
        <end position="287"/>
    </location>
</feature>
<dbReference type="GeneID" id="36593790"/>
<dbReference type="SUPFAM" id="SSF48537">
    <property type="entry name" value="Phospholipase C/P1 nuclease"/>
    <property type="match status" value="1"/>
</dbReference>
<dbReference type="InterPro" id="IPR008947">
    <property type="entry name" value="PLipase_C/P1_nuclease_dom_sf"/>
</dbReference>
<comment type="similarity">
    <text evidence="1">Belongs to the nuclease type I family.</text>
</comment>
<keyword evidence="2" id="KW-0540">Nuclease</keyword>
<evidence type="ECO:0000256" key="7">
    <source>
        <dbReference type="ARBA" id="ARBA00023180"/>
    </source>
</evidence>
<evidence type="ECO:0000313" key="10">
    <source>
        <dbReference type="Proteomes" id="UP000235371"/>
    </source>
</evidence>
<proteinExistence type="inferred from homology"/>
<dbReference type="Proteomes" id="UP000235371">
    <property type="component" value="Unassembled WGS sequence"/>
</dbReference>
<dbReference type="GO" id="GO:0003676">
    <property type="term" value="F:nucleic acid binding"/>
    <property type="evidence" value="ECO:0007669"/>
    <property type="project" value="InterPro"/>
</dbReference>
<dbReference type="GO" id="GO:0006308">
    <property type="term" value="P:DNA catabolic process"/>
    <property type="evidence" value="ECO:0007669"/>
    <property type="project" value="InterPro"/>
</dbReference>
<evidence type="ECO:0000256" key="5">
    <source>
        <dbReference type="ARBA" id="ARBA00022801"/>
    </source>
</evidence>
<keyword evidence="5" id="KW-0378">Hydrolase</keyword>
<evidence type="ECO:0000256" key="1">
    <source>
        <dbReference type="ARBA" id="ARBA00009547"/>
    </source>
</evidence>
<keyword evidence="8" id="KW-0732">Signal</keyword>